<evidence type="ECO:0000256" key="5">
    <source>
        <dbReference type="ARBA" id="ARBA00022692"/>
    </source>
</evidence>
<proteinExistence type="inferred from homology"/>
<evidence type="ECO:0000313" key="10">
    <source>
        <dbReference type="EMBL" id="MCS0610455.1"/>
    </source>
</evidence>
<keyword evidence="5 8" id="KW-0812">Transmembrane</keyword>
<dbReference type="Gene3D" id="3.40.1710.10">
    <property type="entry name" value="abc type-2 transporter like domain"/>
    <property type="match status" value="1"/>
</dbReference>
<evidence type="ECO:0000256" key="2">
    <source>
        <dbReference type="ARBA" id="ARBA00007783"/>
    </source>
</evidence>
<dbReference type="Proteomes" id="UP001205861">
    <property type="component" value="Unassembled WGS sequence"/>
</dbReference>
<comment type="caution">
    <text evidence="10">The sequence shown here is derived from an EMBL/GenBank/DDBJ whole genome shotgun (WGS) entry which is preliminary data.</text>
</comment>
<feature type="transmembrane region" description="Helical" evidence="8">
    <location>
        <begin position="394"/>
        <end position="415"/>
    </location>
</feature>
<dbReference type="PROSITE" id="PS51012">
    <property type="entry name" value="ABC_TM2"/>
    <property type="match status" value="1"/>
</dbReference>
<evidence type="ECO:0000256" key="1">
    <source>
        <dbReference type="ARBA" id="ARBA00004651"/>
    </source>
</evidence>
<evidence type="ECO:0000313" key="11">
    <source>
        <dbReference type="Proteomes" id="UP001205861"/>
    </source>
</evidence>
<keyword evidence="11" id="KW-1185">Reference proteome</keyword>
<dbReference type="InterPro" id="IPR051449">
    <property type="entry name" value="ABC-2_transporter_component"/>
</dbReference>
<feature type="transmembrane region" description="Helical" evidence="8">
    <location>
        <begin position="232"/>
        <end position="254"/>
    </location>
</feature>
<dbReference type="PANTHER" id="PTHR30294">
    <property type="entry name" value="MEMBRANE COMPONENT OF ABC TRANSPORTER YHHJ-RELATED"/>
    <property type="match status" value="1"/>
</dbReference>
<dbReference type="RefSeq" id="WP_258858040.1">
    <property type="nucleotide sequence ID" value="NZ_JANUGV010000007.1"/>
</dbReference>
<feature type="transmembrane region" description="Helical" evidence="8">
    <location>
        <begin position="21"/>
        <end position="39"/>
    </location>
</feature>
<name>A0ABT2BQW2_9BURK</name>
<reference evidence="10 11" key="1">
    <citation type="submission" date="2022-08" db="EMBL/GenBank/DDBJ databases">
        <title>Reclassification of Massilia species as members of the genera Telluria, Duganella, Pseudoduganella, Mokoshia gen. nov. and Zemynaea gen. nov. using orthogonal and non-orthogonal genome-based approaches.</title>
        <authorList>
            <person name="Bowman J.P."/>
        </authorList>
    </citation>
    <scope>NUCLEOTIDE SEQUENCE [LARGE SCALE GENOMIC DNA]</scope>
    <source>
        <strain evidence="10 11">JCM 31607</strain>
    </source>
</reference>
<evidence type="ECO:0000256" key="3">
    <source>
        <dbReference type="ARBA" id="ARBA00022448"/>
    </source>
</evidence>
<dbReference type="InterPro" id="IPR013525">
    <property type="entry name" value="ABC2_TM"/>
</dbReference>
<feature type="transmembrane region" description="Helical" evidence="8">
    <location>
        <begin position="343"/>
        <end position="362"/>
    </location>
</feature>
<evidence type="ECO:0000256" key="7">
    <source>
        <dbReference type="ARBA" id="ARBA00023136"/>
    </source>
</evidence>
<feature type="domain" description="ABC transmembrane type-2" evidence="9">
    <location>
        <begin position="192"/>
        <end position="420"/>
    </location>
</feature>
<comment type="subcellular location">
    <subcellularLocation>
        <location evidence="1">Cell membrane</location>
        <topology evidence="1">Multi-pass membrane protein</topology>
    </subcellularLocation>
</comment>
<protein>
    <submittedName>
        <fullName evidence="10">ABC transporter permease</fullName>
    </submittedName>
</protein>
<feature type="transmembrane region" description="Helical" evidence="8">
    <location>
        <begin position="307"/>
        <end position="331"/>
    </location>
</feature>
<dbReference type="EMBL" id="JANUGV010000007">
    <property type="protein sequence ID" value="MCS0610455.1"/>
    <property type="molecule type" value="Genomic_DNA"/>
</dbReference>
<dbReference type="InterPro" id="IPR047817">
    <property type="entry name" value="ABC2_TM_bact-type"/>
</dbReference>
<keyword evidence="7 8" id="KW-0472">Membrane</keyword>
<organism evidence="10 11">
    <name type="scientific">Massilia solisilvae</name>
    <dbReference type="NCBI Taxonomy" id="1811225"/>
    <lineage>
        <taxon>Bacteria</taxon>
        <taxon>Pseudomonadati</taxon>
        <taxon>Pseudomonadota</taxon>
        <taxon>Betaproteobacteria</taxon>
        <taxon>Burkholderiales</taxon>
        <taxon>Oxalobacteraceae</taxon>
        <taxon>Telluria group</taxon>
        <taxon>Massilia</taxon>
    </lineage>
</organism>
<evidence type="ECO:0000256" key="6">
    <source>
        <dbReference type="ARBA" id="ARBA00022989"/>
    </source>
</evidence>
<dbReference type="PANTHER" id="PTHR30294:SF38">
    <property type="entry name" value="TRANSPORT PERMEASE PROTEIN"/>
    <property type="match status" value="1"/>
</dbReference>
<evidence type="ECO:0000256" key="8">
    <source>
        <dbReference type="SAM" id="Phobius"/>
    </source>
</evidence>
<sequence length="422" mass="44453">MTALIALVRKDLILFLSDRRRLLVSLVMPILIGAFFGYLTGGAGDKGTIDVALVMQDSSDVAAKIEAGLRADPSLHLASMTLPEAEAAVSKGKQGVAIVIPAGFGDAAGEALFGVADKPQVRLLYDPSQKAVLAMVKGMLTQQVMQVVSSEMFGGRRGAELADRGLRELDKRPDADAKALRDLLGSVKNYHVSLQDNGKAESAGLSMPFSTNDEPMKAGPAAEGYNGYAHSFAGMAVQFILFMGIDMGIGVLLAKRSGVWNRLLAAPVSLTTVLLARAASTALIAFGLMCAVFVVAVLGFGVHVASVAGFVCVVFAFAAMTAGFGLLIAAWGKTPEAARGISMVATLLMVMAGGAWMPSFMFPPWMQHVSLAMPTRWAVDGLDAVTWRGFGMEVAGPATLALLGFAVMFAALAMWKFRQEDQ</sequence>
<feature type="transmembrane region" description="Helical" evidence="8">
    <location>
        <begin position="274"/>
        <end position="301"/>
    </location>
</feature>
<comment type="similarity">
    <text evidence="2">Belongs to the ABC-2 integral membrane protein family.</text>
</comment>
<gene>
    <name evidence="10" type="ORF">NX773_19995</name>
</gene>
<accession>A0ABT2BQW2</accession>
<evidence type="ECO:0000256" key="4">
    <source>
        <dbReference type="ARBA" id="ARBA00022475"/>
    </source>
</evidence>
<keyword evidence="6 8" id="KW-1133">Transmembrane helix</keyword>
<dbReference type="Pfam" id="PF12698">
    <property type="entry name" value="ABC2_membrane_3"/>
    <property type="match status" value="1"/>
</dbReference>
<evidence type="ECO:0000259" key="9">
    <source>
        <dbReference type="PROSITE" id="PS51012"/>
    </source>
</evidence>
<keyword evidence="3" id="KW-0813">Transport</keyword>
<keyword evidence="4" id="KW-1003">Cell membrane</keyword>